<dbReference type="AlphaFoldDB" id="A0A4D9D222"/>
<sequence length="85" mass="9513">MGSAQSNARAAEKRAYGAEFKERRAARQENKIKLETKWKASMAGNPITAISPLKPKMEAKPEPVPPAPLQTNRQRVKELMSRNPK</sequence>
<gene>
    <name evidence="2" type="ORF">NSK_003458</name>
</gene>
<feature type="region of interest" description="Disordered" evidence="1">
    <location>
        <begin position="1"/>
        <end position="28"/>
    </location>
</feature>
<dbReference type="EMBL" id="SDOX01000016">
    <property type="protein sequence ID" value="TFJ85034.1"/>
    <property type="molecule type" value="Genomic_DNA"/>
</dbReference>
<evidence type="ECO:0000256" key="1">
    <source>
        <dbReference type="SAM" id="MobiDB-lite"/>
    </source>
</evidence>
<evidence type="ECO:0000313" key="2">
    <source>
        <dbReference type="EMBL" id="TFJ85034.1"/>
    </source>
</evidence>
<feature type="region of interest" description="Disordered" evidence="1">
    <location>
        <begin position="46"/>
        <end position="85"/>
    </location>
</feature>
<feature type="compositionally biased region" description="Basic and acidic residues" evidence="1">
    <location>
        <begin position="10"/>
        <end position="28"/>
    </location>
</feature>
<keyword evidence="3" id="KW-1185">Reference proteome</keyword>
<proteinExistence type="predicted"/>
<feature type="compositionally biased region" description="Basic and acidic residues" evidence="1">
    <location>
        <begin position="75"/>
        <end position="85"/>
    </location>
</feature>
<name>A0A4D9D222_9STRA</name>
<reference evidence="2 3" key="1">
    <citation type="submission" date="2019-01" db="EMBL/GenBank/DDBJ databases">
        <title>Nuclear Genome Assembly of the Microalgal Biofuel strain Nannochloropsis salina CCMP1776.</title>
        <authorList>
            <person name="Hovde B."/>
        </authorList>
    </citation>
    <scope>NUCLEOTIDE SEQUENCE [LARGE SCALE GENOMIC DNA]</scope>
    <source>
        <strain evidence="2 3">CCMP1776</strain>
    </source>
</reference>
<dbReference type="Proteomes" id="UP000355283">
    <property type="component" value="Unassembled WGS sequence"/>
</dbReference>
<accession>A0A4D9D222</accession>
<dbReference type="OrthoDB" id="10286978at2759"/>
<organism evidence="2 3">
    <name type="scientific">Nannochloropsis salina CCMP1776</name>
    <dbReference type="NCBI Taxonomy" id="1027361"/>
    <lineage>
        <taxon>Eukaryota</taxon>
        <taxon>Sar</taxon>
        <taxon>Stramenopiles</taxon>
        <taxon>Ochrophyta</taxon>
        <taxon>Eustigmatophyceae</taxon>
        <taxon>Eustigmatales</taxon>
        <taxon>Monodopsidaceae</taxon>
        <taxon>Microchloropsis</taxon>
        <taxon>Microchloropsis salina</taxon>
    </lineage>
</organism>
<protein>
    <submittedName>
        <fullName evidence="2">Uncharacterized protein</fullName>
    </submittedName>
</protein>
<comment type="caution">
    <text evidence="2">The sequence shown here is derived from an EMBL/GenBank/DDBJ whole genome shotgun (WGS) entry which is preliminary data.</text>
</comment>
<evidence type="ECO:0000313" key="3">
    <source>
        <dbReference type="Proteomes" id="UP000355283"/>
    </source>
</evidence>